<evidence type="ECO:0000313" key="2">
    <source>
        <dbReference type="Proteomes" id="UP000550707"/>
    </source>
</evidence>
<organism evidence="1 2">
    <name type="scientific">Molossus molossus</name>
    <name type="common">Pallas' mastiff bat</name>
    <name type="synonym">Vespertilio molossus</name>
    <dbReference type="NCBI Taxonomy" id="27622"/>
    <lineage>
        <taxon>Eukaryota</taxon>
        <taxon>Metazoa</taxon>
        <taxon>Chordata</taxon>
        <taxon>Craniata</taxon>
        <taxon>Vertebrata</taxon>
        <taxon>Euteleostomi</taxon>
        <taxon>Mammalia</taxon>
        <taxon>Eutheria</taxon>
        <taxon>Laurasiatheria</taxon>
        <taxon>Chiroptera</taxon>
        <taxon>Yangochiroptera</taxon>
        <taxon>Molossidae</taxon>
        <taxon>Molossus</taxon>
    </lineage>
</organism>
<dbReference type="Proteomes" id="UP000550707">
    <property type="component" value="Unassembled WGS sequence"/>
</dbReference>
<evidence type="ECO:0000313" key="1">
    <source>
        <dbReference type="EMBL" id="KAF6407266.1"/>
    </source>
</evidence>
<dbReference type="EMBL" id="JACASF010000021">
    <property type="protein sequence ID" value="KAF6407266.1"/>
    <property type="molecule type" value="Genomic_DNA"/>
</dbReference>
<sequence>MLLAAQWGDDCLLRAGCEEGGGSQGCGPGGCPCHPHSCGAVAACSSCAVAACVTWMCYSFLQVFLAPTSSEPVILGLLNLHLPLPSGLPVWDPRVWERGIWVGAAPPDLLLQPLWGASSLGPQWVDLGILTLSHLYALFFTCLPS</sequence>
<keyword evidence="2" id="KW-1185">Reference proteome</keyword>
<accession>A0A7J8C8W2</accession>
<gene>
    <name evidence="1" type="ORF">HJG59_009918</name>
</gene>
<proteinExistence type="predicted"/>
<name>A0A7J8C8W2_MOLMO</name>
<comment type="caution">
    <text evidence="1">The sequence shown here is derived from an EMBL/GenBank/DDBJ whole genome shotgun (WGS) entry which is preliminary data.</text>
</comment>
<protein>
    <submittedName>
        <fullName evidence="1">Uncharacterized protein</fullName>
    </submittedName>
</protein>
<dbReference type="AlphaFoldDB" id="A0A7J8C8W2"/>
<dbReference type="InParanoid" id="A0A7J8C8W2"/>
<reference evidence="1 2" key="1">
    <citation type="journal article" date="2020" name="Nature">
        <title>Six reference-quality genomes reveal evolution of bat adaptations.</title>
        <authorList>
            <person name="Jebb D."/>
            <person name="Huang Z."/>
            <person name="Pippel M."/>
            <person name="Hughes G.M."/>
            <person name="Lavrichenko K."/>
            <person name="Devanna P."/>
            <person name="Winkler S."/>
            <person name="Jermiin L.S."/>
            <person name="Skirmuntt E.C."/>
            <person name="Katzourakis A."/>
            <person name="Burkitt-Gray L."/>
            <person name="Ray D.A."/>
            <person name="Sullivan K.A.M."/>
            <person name="Roscito J.G."/>
            <person name="Kirilenko B.M."/>
            <person name="Davalos L.M."/>
            <person name="Corthals A.P."/>
            <person name="Power M.L."/>
            <person name="Jones G."/>
            <person name="Ransome R.D."/>
            <person name="Dechmann D.K.N."/>
            <person name="Locatelli A.G."/>
            <person name="Puechmaille S.J."/>
            <person name="Fedrigo O."/>
            <person name="Jarvis E.D."/>
            <person name="Hiller M."/>
            <person name="Vernes S.C."/>
            <person name="Myers E.W."/>
            <person name="Teeling E.C."/>
        </authorList>
    </citation>
    <scope>NUCLEOTIDE SEQUENCE [LARGE SCALE GENOMIC DNA]</scope>
    <source>
        <strain evidence="1">MMolMol1</strain>
        <tissue evidence="1">Muscle</tissue>
    </source>
</reference>